<dbReference type="FunFam" id="4.10.365.10:FF:000002">
    <property type="entry name" value="cyclin-dependent kinase inhibitor 1C"/>
    <property type="match status" value="1"/>
</dbReference>
<dbReference type="Pfam" id="PF02234">
    <property type="entry name" value="CDI"/>
    <property type="match status" value="1"/>
</dbReference>
<dbReference type="AlphaFoldDB" id="A0A8C3SVI4"/>
<comment type="subunit">
    <text evidence="8">Interacts with PCNA.</text>
</comment>
<feature type="region of interest" description="Disordered" evidence="12">
    <location>
        <begin position="278"/>
        <end position="299"/>
    </location>
</feature>
<evidence type="ECO:0000256" key="10">
    <source>
        <dbReference type="ARBA" id="ARBA00076482"/>
    </source>
</evidence>
<evidence type="ECO:0000256" key="4">
    <source>
        <dbReference type="ARBA" id="ARBA00023013"/>
    </source>
</evidence>
<evidence type="ECO:0000256" key="3">
    <source>
        <dbReference type="ARBA" id="ARBA00022481"/>
    </source>
</evidence>
<protein>
    <recommendedName>
        <fullName evidence="9">Cyclin-dependent kinase inhibitor 1C</fullName>
    </recommendedName>
    <alternativeName>
        <fullName evidence="10">Cyclin-dependent kinase inhibitor p57</fullName>
    </alternativeName>
    <alternativeName>
        <fullName evidence="11">p57Kip2</fullName>
    </alternativeName>
</protein>
<dbReference type="PANTHER" id="PTHR10265:SF44">
    <property type="entry name" value="CYCLIN-DEPENDENT KINASE INHIBITOR 1C"/>
    <property type="match status" value="1"/>
</dbReference>
<dbReference type="InterPro" id="IPR003175">
    <property type="entry name" value="CDI_dom"/>
</dbReference>
<evidence type="ECO:0000256" key="8">
    <source>
        <dbReference type="ARBA" id="ARBA00062980"/>
    </source>
</evidence>
<proteinExistence type="inferred from homology"/>
<evidence type="ECO:0000256" key="6">
    <source>
        <dbReference type="ARBA" id="ARBA00023306"/>
    </source>
</evidence>
<dbReference type="PANTHER" id="PTHR10265">
    <property type="entry name" value="CYCLIN-DEPENDENT KINASE INHIBITOR 1"/>
    <property type="match status" value="1"/>
</dbReference>
<comment type="function">
    <text evidence="7">Potent tight-binding inhibitor of several G1 cyclin/CDK complexes (cyclin E-CDK2, cyclin D2-CDK4, and cyclin A-CDK2) and, to lesser extent, of the mitotic cyclin B-CDC2. Negative regulator of cell proliferation. May play a role in maintenance of the non-proliferative state throughout life.</text>
</comment>
<dbReference type="InterPro" id="IPR044898">
    <property type="entry name" value="CDI_dom_sf"/>
</dbReference>
<evidence type="ECO:0000313" key="14">
    <source>
        <dbReference type="Ensembl" id="ENSCSRP00000020001.1"/>
    </source>
</evidence>
<evidence type="ECO:0000313" key="15">
    <source>
        <dbReference type="Proteomes" id="UP000694403"/>
    </source>
</evidence>
<comment type="subcellular location">
    <subcellularLocation>
        <location evidence="1">Nucleus</location>
    </subcellularLocation>
</comment>
<keyword evidence="6" id="KW-0131">Cell cycle</keyword>
<comment type="similarity">
    <text evidence="2">Belongs to the CDI family.</text>
</comment>
<dbReference type="GO" id="GO:0045892">
    <property type="term" value="P:negative regulation of DNA-templated transcription"/>
    <property type="evidence" value="ECO:0007669"/>
    <property type="project" value="UniProtKB-ARBA"/>
</dbReference>
<organism evidence="14 15">
    <name type="scientific">Chelydra serpentina</name>
    <name type="common">Snapping turtle</name>
    <name type="synonym">Testudo serpentina</name>
    <dbReference type="NCBI Taxonomy" id="8475"/>
    <lineage>
        <taxon>Eukaryota</taxon>
        <taxon>Metazoa</taxon>
        <taxon>Chordata</taxon>
        <taxon>Craniata</taxon>
        <taxon>Vertebrata</taxon>
        <taxon>Euteleostomi</taxon>
        <taxon>Archelosauria</taxon>
        <taxon>Testudinata</taxon>
        <taxon>Testudines</taxon>
        <taxon>Cryptodira</taxon>
        <taxon>Durocryptodira</taxon>
        <taxon>Americhelydia</taxon>
        <taxon>Chelydroidea</taxon>
        <taxon>Chelydridae</taxon>
        <taxon>Chelydra</taxon>
    </lineage>
</organism>
<dbReference type="GO" id="GO:0045930">
    <property type="term" value="P:negative regulation of mitotic cell cycle"/>
    <property type="evidence" value="ECO:0007669"/>
    <property type="project" value="TreeGrafter"/>
</dbReference>
<evidence type="ECO:0000256" key="9">
    <source>
        <dbReference type="ARBA" id="ARBA00067667"/>
    </source>
</evidence>
<keyword evidence="4" id="KW-0649">Protein kinase inhibitor</keyword>
<evidence type="ECO:0000256" key="1">
    <source>
        <dbReference type="ARBA" id="ARBA00004123"/>
    </source>
</evidence>
<keyword evidence="15" id="KW-1185">Reference proteome</keyword>
<dbReference type="Proteomes" id="UP000694403">
    <property type="component" value="Unplaced"/>
</dbReference>
<evidence type="ECO:0000256" key="12">
    <source>
        <dbReference type="SAM" id="MobiDB-lite"/>
    </source>
</evidence>
<feature type="domain" description="Cyclin-dependent kinase inhibitor" evidence="13">
    <location>
        <begin position="98"/>
        <end position="148"/>
    </location>
</feature>
<evidence type="ECO:0000256" key="11">
    <source>
        <dbReference type="ARBA" id="ARBA00078591"/>
    </source>
</evidence>
<dbReference type="GO" id="GO:0005634">
    <property type="term" value="C:nucleus"/>
    <property type="evidence" value="ECO:0007669"/>
    <property type="project" value="UniProtKB-SubCell"/>
</dbReference>
<reference evidence="14" key="1">
    <citation type="submission" date="2025-08" db="UniProtKB">
        <authorList>
            <consortium name="Ensembl"/>
        </authorList>
    </citation>
    <scope>IDENTIFICATION</scope>
</reference>
<evidence type="ECO:0000256" key="5">
    <source>
        <dbReference type="ARBA" id="ARBA00023242"/>
    </source>
</evidence>
<dbReference type="Gene3D" id="4.10.365.10">
    <property type="entry name" value="p27"/>
    <property type="match status" value="1"/>
</dbReference>
<accession>A0A8C3SVI4</accession>
<evidence type="ECO:0000259" key="13">
    <source>
        <dbReference type="Pfam" id="PF02234"/>
    </source>
</evidence>
<evidence type="ECO:0000256" key="2">
    <source>
        <dbReference type="ARBA" id="ARBA00006726"/>
    </source>
</evidence>
<sequence length="299" mass="32518">MFCSKLVRALKARQPQAHQQTAEVGCVACTESGGRVEITALFSPGAAPLGPCFPWAKQQQQQDRTVMSNVHLSSASALERLAARRTFPLHARTGVCRNLFGPVDHDELSRELKSKLREISEDDQRRWDYNFQTDTPLDGPGRLQWEEVEGGAVPAFYRETLQVGRCRFPVLLVRSKPPLGGMDPPAGVNPRDSPQELVGSASSSLSPQGKAAALESTIAGGKERLNQENRADQLNNYSGITIKPAPCAPAALKRVSSSSAAHITDFFVKRKRLGDARAACDHPGGCPASAEQTPRKRLR</sequence>
<feature type="region of interest" description="Disordered" evidence="12">
    <location>
        <begin position="179"/>
        <end position="212"/>
    </location>
</feature>
<dbReference type="GO" id="GO:0004861">
    <property type="term" value="F:cyclin-dependent protein serine/threonine kinase inhibitor activity"/>
    <property type="evidence" value="ECO:0007669"/>
    <property type="project" value="InterPro"/>
</dbReference>
<keyword evidence="5" id="KW-0539">Nucleus</keyword>
<evidence type="ECO:0000256" key="7">
    <source>
        <dbReference type="ARBA" id="ARBA00054284"/>
    </source>
</evidence>
<reference evidence="14" key="2">
    <citation type="submission" date="2025-09" db="UniProtKB">
        <authorList>
            <consortium name="Ensembl"/>
        </authorList>
    </citation>
    <scope>IDENTIFICATION</scope>
</reference>
<dbReference type="Ensembl" id="ENSCSRT00000020900.1">
    <property type="protein sequence ID" value="ENSCSRP00000020001.1"/>
    <property type="gene ID" value="ENSCSRG00000015264.1"/>
</dbReference>
<name>A0A8C3SVI4_CHESE</name>
<keyword evidence="3" id="KW-0488">Methylation</keyword>